<evidence type="ECO:0000313" key="1">
    <source>
        <dbReference type="EMBL" id="CAG8521573.1"/>
    </source>
</evidence>
<gene>
    <name evidence="1" type="ORF">FMOSSE_LOCUS5058</name>
</gene>
<protein>
    <submittedName>
        <fullName evidence="1">16834_t:CDS:1</fullName>
    </submittedName>
</protein>
<dbReference type="Proteomes" id="UP000789375">
    <property type="component" value="Unassembled WGS sequence"/>
</dbReference>
<organism evidence="1 2">
    <name type="scientific">Funneliformis mosseae</name>
    <name type="common">Endomycorrhizal fungus</name>
    <name type="synonym">Glomus mosseae</name>
    <dbReference type="NCBI Taxonomy" id="27381"/>
    <lineage>
        <taxon>Eukaryota</taxon>
        <taxon>Fungi</taxon>
        <taxon>Fungi incertae sedis</taxon>
        <taxon>Mucoromycota</taxon>
        <taxon>Glomeromycotina</taxon>
        <taxon>Glomeromycetes</taxon>
        <taxon>Glomerales</taxon>
        <taxon>Glomeraceae</taxon>
        <taxon>Funneliformis</taxon>
    </lineage>
</organism>
<reference evidence="1" key="1">
    <citation type="submission" date="2021-06" db="EMBL/GenBank/DDBJ databases">
        <authorList>
            <person name="Kallberg Y."/>
            <person name="Tangrot J."/>
            <person name="Rosling A."/>
        </authorList>
    </citation>
    <scope>NUCLEOTIDE SEQUENCE</scope>
    <source>
        <strain evidence="1">87-6 pot B 2015</strain>
    </source>
</reference>
<sequence>MKMKLQLVYGKSMLLQIEIQIDNINESFQLPKGWMLKEKQIFGGKGTGKRMIKKIKKSGGIEEQDIPKTFTIQDWISRYATALKDQATKTALQNKK</sequence>
<dbReference type="EMBL" id="CAJVPP010000913">
    <property type="protein sequence ID" value="CAG8521573.1"/>
    <property type="molecule type" value="Genomic_DNA"/>
</dbReference>
<dbReference type="AlphaFoldDB" id="A0A9N9A6K5"/>
<evidence type="ECO:0000313" key="2">
    <source>
        <dbReference type="Proteomes" id="UP000789375"/>
    </source>
</evidence>
<accession>A0A9N9A6K5</accession>
<name>A0A9N9A6K5_FUNMO</name>
<keyword evidence="2" id="KW-1185">Reference proteome</keyword>
<proteinExistence type="predicted"/>
<comment type="caution">
    <text evidence="1">The sequence shown here is derived from an EMBL/GenBank/DDBJ whole genome shotgun (WGS) entry which is preliminary data.</text>
</comment>